<accession>A0A437JC63</accession>
<dbReference type="Proteomes" id="UP000282977">
    <property type="component" value="Unassembled WGS sequence"/>
</dbReference>
<sequence>MDEMQLEICQRYGAKFMPSEETYKVGISESALRGELPLNGLRHPPESGTTGWFIWSGEWSDDPHFFRPLHVYHLAEHCPAALPFIALPPGWRFLVAEGYEDVWSDNALLNI</sequence>
<dbReference type="InterPro" id="IPR056509">
    <property type="entry name" value="Imm33-like"/>
</dbReference>
<dbReference type="AlphaFoldDB" id="A0A437JC63"/>
<proteinExistence type="predicted"/>
<evidence type="ECO:0000313" key="2">
    <source>
        <dbReference type="EMBL" id="RVT43475.1"/>
    </source>
</evidence>
<protein>
    <recommendedName>
        <fullName evidence="1">Imm33-like domain-containing protein</fullName>
    </recommendedName>
</protein>
<name>A0A437JC63_9SPHN</name>
<evidence type="ECO:0000313" key="3">
    <source>
        <dbReference type="Proteomes" id="UP000282977"/>
    </source>
</evidence>
<dbReference type="OrthoDB" id="7063432at2"/>
<reference evidence="2 3" key="1">
    <citation type="submission" date="2019-01" db="EMBL/GenBank/DDBJ databases">
        <authorList>
            <person name="Chen W.-M."/>
        </authorList>
    </citation>
    <scope>NUCLEOTIDE SEQUENCE [LARGE SCALE GENOMIC DNA]</scope>
    <source>
        <strain evidence="2 3">TLA-22</strain>
    </source>
</reference>
<dbReference type="RefSeq" id="WP_127689012.1">
    <property type="nucleotide sequence ID" value="NZ_RZUL01000001.1"/>
</dbReference>
<feature type="domain" description="Imm33-like" evidence="1">
    <location>
        <begin position="5"/>
        <end position="105"/>
    </location>
</feature>
<organism evidence="2 3">
    <name type="scientific">Sphingobium algorifonticola</name>
    <dbReference type="NCBI Taxonomy" id="2008318"/>
    <lineage>
        <taxon>Bacteria</taxon>
        <taxon>Pseudomonadati</taxon>
        <taxon>Pseudomonadota</taxon>
        <taxon>Alphaproteobacteria</taxon>
        <taxon>Sphingomonadales</taxon>
        <taxon>Sphingomonadaceae</taxon>
        <taxon>Sphingobium</taxon>
    </lineage>
</organism>
<evidence type="ECO:0000259" key="1">
    <source>
        <dbReference type="Pfam" id="PF24719"/>
    </source>
</evidence>
<dbReference type="EMBL" id="RZUL01000001">
    <property type="protein sequence ID" value="RVT43475.1"/>
    <property type="molecule type" value="Genomic_DNA"/>
</dbReference>
<gene>
    <name evidence="2" type="ORF">ENE74_02275</name>
</gene>
<comment type="caution">
    <text evidence="2">The sequence shown here is derived from an EMBL/GenBank/DDBJ whole genome shotgun (WGS) entry which is preliminary data.</text>
</comment>
<dbReference type="Pfam" id="PF24719">
    <property type="entry name" value="Imm33-like"/>
    <property type="match status" value="1"/>
</dbReference>
<keyword evidence="3" id="KW-1185">Reference proteome</keyword>